<evidence type="ECO:0000313" key="11">
    <source>
        <dbReference type="Proteomes" id="UP000587527"/>
    </source>
</evidence>
<dbReference type="InterPro" id="IPR016036">
    <property type="entry name" value="Malonyl_transacylase_ACP-bd"/>
</dbReference>
<keyword evidence="2" id="KW-0597">Phosphoprotein</keyword>
<organism evidence="10 11">
    <name type="scientific">Allocatelliglobosispora scoriae</name>
    <dbReference type="NCBI Taxonomy" id="643052"/>
    <lineage>
        <taxon>Bacteria</taxon>
        <taxon>Bacillati</taxon>
        <taxon>Actinomycetota</taxon>
        <taxon>Actinomycetes</taxon>
        <taxon>Micromonosporales</taxon>
        <taxon>Micromonosporaceae</taxon>
        <taxon>Allocatelliglobosispora</taxon>
    </lineage>
</organism>
<dbReference type="FunFam" id="3.40.47.10:FF:000042">
    <property type="entry name" value="Polyketide synthase Pks13"/>
    <property type="match status" value="1"/>
</dbReference>
<evidence type="ECO:0000256" key="6">
    <source>
        <dbReference type="ARBA" id="ARBA00023268"/>
    </source>
</evidence>
<reference evidence="10 11" key="1">
    <citation type="submission" date="2020-08" db="EMBL/GenBank/DDBJ databases">
        <title>Sequencing the genomes of 1000 actinobacteria strains.</title>
        <authorList>
            <person name="Klenk H.-P."/>
        </authorList>
    </citation>
    <scope>NUCLEOTIDE SEQUENCE [LARGE SCALE GENOMIC DNA]</scope>
    <source>
        <strain evidence="10 11">DSM 45362</strain>
    </source>
</reference>
<dbReference type="GO" id="GO:0004312">
    <property type="term" value="F:fatty acid synthase activity"/>
    <property type="evidence" value="ECO:0007669"/>
    <property type="project" value="TreeGrafter"/>
</dbReference>
<dbReference type="SUPFAM" id="SSF52151">
    <property type="entry name" value="FabD/lysophospholipase-like"/>
    <property type="match status" value="1"/>
</dbReference>
<dbReference type="RefSeq" id="WP_184847554.1">
    <property type="nucleotide sequence ID" value="NZ_JACHMN010000004.1"/>
</dbReference>
<evidence type="ECO:0000313" key="10">
    <source>
        <dbReference type="EMBL" id="MBB5874663.1"/>
    </source>
</evidence>
<dbReference type="Proteomes" id="UP000587527">
    <property type="component" value="Unassembled WGS sequence"/>
</dbReference>
<dbReference type="InterPro" id="IPR009081">
    <property type="entry name" value="PP-bd_ACP"/>
</dbReference>
<evidence type="ECO:0000256" key="7">
    <source>
        <dbReference type="ARBA" id="ARBA00023315"/>
    </source>
</evidence>
<dbReference type="GO" id="GO:0031177">
    <property type="term" value="F:phosphopantetheine binding"/>
    <property type="evidence" value="ECO:0007669"/>
    <property type="project" value="InterPro"/>
</dbReference>
<feature type="domain" description="Ketosynthase family 3 (KS3)" evidence="9">
    <location>
        <begin position="4"/>
        <end position="430"/>
    </location>
</feature>
<dbReference type="PROSITE" id="PS50075">
    <property type="entry name" value="CARRIER"/>
    <property type="match status" value="1"/>
</dbReference>
<dbReference type="Pfam" id="PF00550">
    <property type="entry name" value="PP-binding"/>
    <property type="match status" value="1"/>
</dbReference>
<dbReference type="CDD" id="cd00833">
    <property type="entry name" value="PKS"/>
    <property type="match status" value="1"/>
</dbReference>
<evidence type="ECO:0000259" key="8">
    <source>
        <dbReference type="PROSITE" id="PS50075"/>
    </source>
</evidence>
<keyword evidence="3 10" id="KW-0808">Transferase</keyword>
<dbReference type="InterPro" id="IPR001227">
    <property type="entry name" value="Ac_transferase_dom_sf"/>
</dbReference>
<dbReference type="SUPFAM" id="SSF47336">
    <property type="entry name" value="ACP-like"/>
    <property type="match status" value="1"/>
</dbReference>
<evidence type="ECO:0000256" key="2">
    <source>
        <dbReference type="ARBA" id="ARBA00022553"/>
    </source>
</evidence>
<dbReference type="Gene3D" id="3.40.47.10">
    <property type="match status" value="1"/>
</dbReference>
<keyword evidence="11" id="KW-1185">Reference proteome</keyword>
<dbReference type="InterPro" id="IPR014043">
    <property type="entry name" value="Acyl_transferase_dom"/>
</dbReference>
<dbReference type="Pfam" id="PF00109">
    <property type="entry name" value="ketoacyl-synt"/>
    <property type="match status" value="1"/>
</dbReference>
<keyword evidence="6" id="KW-0511">Multifunctional enzyme</keyword>
<evidence type="ECO:0000256" key="4">
    <source>
        <dbReference type="ARBA" id="ARBA00022832"/>
    </source>
</evidence>
<dbReference type="Pfam" id="PF00698">
    <property type="entry name" value="Acyl_transf_1"/>
    <property type="match status" value="1"/>
</dbReference>
<dbReference type="SMART" id="SM00827">
    <property type="entry name" value="PKS_AT"/>
    <property type="match status" value="1"/>
</dbReference>
<evidence type="ECO:0000256" key="5">
    <source>
        <dbReference type="ARBA" id="ARBA00023098"/>
    </source>
</evidence>
<dbReference type="Gene3D" id="1.10.1200.10">
    <property type="entry name" value="ACP-like"/>
    <property type="match status" value="1"/>
</dbReference>
<proteinExistence type="predicted"/>
<dbReference type="InterPro" id="IPR032821">
    <property type="entry name" value="PKS_assoc"/>
</dbReference>
<dbReference type="Gene3D" id="3.30.70.250">
    <property type="entry name" value="Malonyl-CoA ACP transacylase, ACP-binding"/>
    <property type="match status" value="1"/>
</dbReference>
<dbReference type="SMART" id="SM00825">
    <property type="entry name" value="PKS_KS"/>
    <property type="match status" value="1"/>
</dbReference>
<keyword evidence="1" id="KW-0596">Phosphopantetheine</keyword>
<dbReference type="InterPro" id="IPR050091">
    <property type="entry name" value="PKS_NRPS_Biosynth_Enz"/>
</dbReference>
<dbReference type="InterPro" id="IPR020806">
    <property type="entry name" value="PKS_PP-bd"/>
</dbReference>
<gene>
    <name evidence="10" type="ORF">F4553_008115</name>
</gene>
<feature type="domain" description="Carrier" evidence="8">
    <location>
        <begin position="902"/>
        <end position="977"/>
    </location>
</feature>
<protein>
    <submittedName>
        <fullName evidence="10">Acyl transferase domain-containing protein</fullName>
    </submittedName>
</protein>
<evidence type="ECO:0000256" key="3">
    <source>
        <dbReference type="ARBA" id="ARBA00022679"/>
    </source>
</evidence>
<evidence type="ECO:0000259" key="9">
    <source>
        <dbReference type="PROSITE" id="PS52004"/>
    </source>
</evidence>
<keyword evidence="7" id="KW-0012">Acyltransferase</keyword>
<accession>A0A841C689</accession>
<dbReference type="InterPro" id="IPR020841">
    <property type="entry name" value="PKS_Beta-ketoAc_synthase_dom"/>
</dbReference>
<dbReference type="Pfam" id="PF02801">
    <property type="entry name" value="Ketoacyl-synt_C"/>
    <property type="match status" value="1"/>
</dbReference>
<dbReference type="AlphaFoldDB" id="A0A841C689"/>
<dbReference type="SMART" id="SM00823">
    <property type="entry name" value="PKS_PP"/>
    <property type="match status" value="1"/>
</dbReference>
<dbReference type="InterPro" id="IPR036736">
    <property type="entry name" value="ACP-like_sf"/>
</dbReference>
<dbReference type="InterPro" id="IPR016039">
    <property type="entry name" value="Thiolase-like"/>
</dbReference>
<dbReference type="SUPFAM" id="SSF53901">
    <property type="entry name" value="Thiolase-like"/>
    <property type="match status" value="1"/>
</dbReference>
<dbReference type="InterPro" id="IPR016035">
    <property type="entry name" value="Acyl_Trfase/lysoPLipase"/>
</dbReference>
<dbReference type="GO" id="GO:0006633">
    <property type="term" value="P:fatty acid biosynthetic process"/>
    <property type="evidence" value="ECO:0007669"/>
    <property type="project" value="TreeGrafter"/>
</dbReference>
<dbReference type="EMBL" id="JACHMN010000004">
    <property type="protein sequence ID" value="MBB5874663.1"/>
    <property type="molecule type" value="Genomic_DNA"/>
</dbReference>
<dbReference type="InterPro" id="IPR014030">
    <property type="entry name" value="Ketoacyl_synth_N"/>
</dbReference>
<sequence>MTSETHIAVIGMAGRFPGAADLEQFWANLAGGVESLRRLTDDELRRAGEDPARRNDPGYIPVQGVLDEATGFDAKLFGYSPREAMLIDPQQRVFLECAWHALEDAGYDPQGYPGDIGVYGGCSPSTYAYQVWLDGKETVSSLDEYQVTIATAPDHLTSRVSYKLGLTGPSVAVMTTCSTSLVAIHQAAQSLLGGECGIALAGGASVGVPARGYLYREGGTLSPDGHVRTFDAAAAGMVGADGVGVVVLKRLDEALADGDRVRAVLISSAVGNLGAERAGYTAPSVVGQTRLIRSALRLAEVEPDTISYIEAHGTGTRVGDPIELAALTRAFRASTDKVGFCAVGSVKTNIGHTDAAAGVASFIKTVLALEHRQIPPSLHFTTGNPEIDFDNSPFFVNTELREWQGEGGPLRAGVSSFGLGGTNAHAILQEAPPRPTAPVARSARLLTLSAATGSALDAMTANLAEHLSAPGVDLDSVAYTLQTGRQSLTLRRYAVCTDPADAVAVLTGAVDGRLATATRPASKRPLVFLFPGQGAQHLGMARSLYDQVAPFRSAVDECAELLVEHLGLDLRQLLRRSDDAAAEQLTRTAIAQPALFTIEYALARTLIGAGVVPSAMLGHSVGELVAACLAGVFTLPDALHLVARRGRLMQDQPGGAMLAVSLAEPDLARLLPAGLAVAAVNGADRCVVSGPHDAVDAFAALLATLAVPTTRLRTSHAFHSALMDPAGGEFAAAVGRTPRQPPSARYMSNVTGDWITAEQAVDPGYWADHLRSTVRFGDGLTTAAGLGAPILLEVGPGQSLTGLARRQLGADCTAVATLPRAGRADDDLATFLAALGQVWASGCAVDWAALHDDRTPVRVPVPLYPFERVEHVLPIYAAAAPVRPAAAAAAAVEPVRPTGRDEPAGTVQERVSRLFGAVLGMETVAGDADFFELGGDSLTATQLISRTRDAFSVAVPLDSVFDHPTPGEFAEALAELLVRTDAVTGGDKEGRAS</sequence>
<dbReference type="PANTHER" id="PTHR43775:SF51">
    <property type="entry name" value="INACTIVE PHENOLPHTHIOCEROL SYNTHESIS POLYKETIDE SYNTHASE TYPE I PKS1-RELATED"/>
    <property type="match status" value="1"/>
</dbReference>
<comment type="caution">
    <text evidence="10">The sequence shown here is derived from an EMBL/GenBank/DDBJ whole genome shotgun (WGS) entry which is preliminary data.</text>
</comment>
<keyword evidence="5" id="KW-0443">Lipid metabolism</keyword>
<dbReference type="InterPro" id="IPR014031">
    <property type="entry name" value="Ketoacyl_synth_C"/>
</dbReference>
<dbReference type="Gene3D" id="3.40.366.10">
    <property type="entry name" value="Malonyl-Coenzyme A Acyl Carrier Protein, domain 2"/>
    <property type="match status" value="1"/>
</dbReference>
<keyword evidence="4" id="KW-0276">Fatty acid metabolism</keyword>
<dbReference type="PROSITE" id="PS52004">
    <property type="entry name" value="KS3_2"/>
    <property type="match status" value="1"/>
</dbReference>
<dbReference type="Pfam" id="PF16197">
    <property type="entry name" value="KAsynt_C_assoc"/>
    <property type="match status" value="1"/>
</dbReference>
<dbReference type="PANTHER" id="PTHR43775">
    <property type="entry name" value="FATTY ACID SYNTHASE"/>
    <property type="match status" value="1"/>
</dbReference>
<evidence type="ECO:0000256" key="1">
    <source>
        <dbReference type="ARBA" id="ARBA00022450"/>
    </source>
</evidence>
<name>A0A841C689_9ACTN</name>
<dbReference type="Gene3D" id="3.30.70.3290">
    <property type="match status" value="1"/>
</dbReference>
<dbReference type="SUPFAM" id="SSF55048">
    <property type="entry name" value="Probable ACP-binding domain of malonyl-CoA ACP transacylase"/>
    <property type="match status" value="1"/>
</dbReference>